<dbReference type="FunFam" id="1.10.472.10:FF:000006">
    <property type="entry name" value="Cyclin I"/>
    <property type="match status" value="1"/>
</dbReference>
<organism evidence="3 4">
    <name type="scientific">Patella caerulea</name>
    <name type="common">Rayed Mediterranean limpet</name>
    <dbReference type="NCBI Taxonomy" id="87958"/>
    <lineage>
        <taxon>Eukaryota</taxon>
        <taxon>Metazoa</taxon>
        <taxon>Spiralia</taxon>
        <taxon>Lophotrochozoa</taxon>
        <taxon>Mollusca</taxon>
        <taxon>Gastropoda</taxon>
        <taxon>Patellogastropoda</taxon>
        <taxon>Patelloidea</taxon>
        <taxon>Patellidae</taxon>
        <taxon>Patella</taxon>
    </lineage>
</organism>
<accession>A0AAN8PP42</accession>
<comment type="caution">
    <text evidence="3">The sequence shown here is derived from an EMBL/GenBank/DDBJ whole genome shotgun (WGS) entry which is preliminary data.</text>
</comment>
<dbReference type="SMART" id="SM00385">
    <property type="entry name" value="CYCLIN"/>
    <property type="match status" value="1"/>
</dbReference>
<dbReference type="AlphaFoldDB" id="A0AAN8PP42"/>
<dbReference type="InterPro" id="IPR036915">
    <property type="entry name" value="Cyclin-like_sf"/>
</dbReference>
<dbReference type="Gene3D" id="1.10.472.10">
    <property type="entry name" value="Cyclin-like"/>
    <property type="match status" value="2"/>
</dbReference>
<dbReference type="InterPro" id="IPR006671">
    <property type="entry name" value="Cyclin_N"/>
</dbReference>
<dbReference type="Pfam" id="PF00134">
    <property type="entry name" value="Cyclin_N"/>
    <property type="match status" value="1"/>
</dbReference>
<evidence type="ECO:0000313" key="4">
    <source>
        <dbReference type="Proteomes" id="UP001347796"/>
    </source>
</evidence>
<protein>
    <recommendedName>
        <fullName evidence="2">Cyclin-like domain-containing protein</fullName>
    </recommendedName>
</protein>
<proteinExistence type="inferred from homology"/>
<evidence type="ECO:0000259" key="2">
    <source>
        <dbReference type="SMART" id="SM00385"/>
    </source>
</evidence>
<reference evidence="3 4" key="1">
    <citation type="submission" date="2024-01" db="EMBL/GenBank/DDBJ databases">
        <title>The genome of the rayed Mediterranean limpet Patella caerulea (Linnaeus, 1758).</title>
        <authorList>
            <person name="Anh-Thu Weber A."/>
            <person name="Halstead-Nussloch G."/>
        </authorList>
    </citation>
    <scope>NUCLEOTIDE SEQUENCE [LARGE SCALE GENOMIC DNA]</scope>
    <source>
        <strain evidence="3">AATW-2023a</strain>
        <tissue evidence="3">Whole specimen</tissue>
    </source>
</reference>
<dbReference type="EMBL" id="JAZGQO010000011">
    <property type="protein sequence ID" value="KAK6173340.1"/>
    <property type="molecule type" value="Genomic_DNA"/>
</dbReference>
<keyword evidence="4" id="KW-1185">Reference proteome</keyword>
<keyword evidence="1" id="KW-0195">Cyclin</keyword>
<sequence>MITSEHRDEGVIWLLNLFNKFRFSPETFGAAVGILDKFISLVKVPPKYLRCVTITCLYLAAKTLEEDDIVPSTQIFARISGCGCSLSEILRMELVILKKLCWSLPTTSSIDVLHIIHTVLLQHHPHLLDGLKDMTPSRHMSIITRKLLTCLGQHRLLMFPPITVVVSMLSLELEQMTSAWFPLIALLQRMTNIDNQKLIHCREVIASYLSSVRMSVTPYQKIVPQKSKKRKVEQIDDDDDIYDSIKRLYNEDHIMEIPTIHGSCSSELHQNTEETFSVHTVCAN</sequence>
<name>A0AAN8PP42_PATCE</name>
<dbReference type="InterPro" id="IPR013763">
    <property type="entry name" value="Cyclin-like_dom"/>
</dbReference>
<dbReference type="Proteomes" id="UP001347796">
    <property type="component" value="Unassembled WGS sequence"/>
</dbReference>
<dbReference type="SUPFAM" id="SSF47954">
    <property type="entry name" value="Cyclin-like"/>
    <property type="match status" value="1"/>
</dbReference>
<comment type="similarity">
    <text evidence="1">Belongs to the cyclin family.</text>
</comment>
<evidence type="ECO:0000256" key="1">
    <source>
        <dbReference type="RuleBase" id="RU000383"/>
    </source>
</evidence>
<evidence type="ECO:0000313" key="3">
    <source>
        <dbReference type="EMBL" id="KAK6173340.1"/>
    </source>
</evidence>
<gene>
    <name evidence="3" type="ORF">SNE40_016810</name>
</gene>
<dbReference type="InterPro" id="IPR039361">
    <property type="entry name" value="Cyclin"/>
</dbReference>
<dbReference type="PANTHER" id="PTHR10177">
    <property type="entry name" value="CYCLINS"/>
    <property type="match status" value="1"/>
</dbReference>
<feature type="domain" description="Cyclin-like" evidence="2">
    <location>
        <begin position="12"/>
        <end position="98"/>
    </location>
</feature>